<sequence>MNNAKLALSQPRQGNVPCSDQCQSPAVDKPLNNESSNASPERPSQGKAGLGPSGPNSSSSAAQSTAPSKHQRRALCCCLGLQKLITTFLTDHTRPSVVTTQAINHRHTMQQAGTLLTSMEHALRDLQLAIPAQYRTLWLKHQIDGYTATLEALREFMRLQGLSGRVFDIGR</sequence>
<dbReference type="EMBL" id="KB445575">
    <property type="protein sequence ID" value="EMD92472.1"/>
    <property type="molecule type" value="Genomic_DNA"/>
</dbReference>
<dbReference type="HOGENOM" id="CLU_1651847_0_0_1"/>
<proteinExistence type="predicted"/>
<dbReference type="OrthoDB" id="3691621at2759"/>
<dbReference type="AlphaFoldDB" id="M2UXF4"/>
<organism evidence="2 3">
    <name type="scientific">Cochliobolus heterostrophus (strain C5 / ATCC 48332 / race O)</name>
    <name type="common">Southern corn leaf blight fungus</name>
    <name type="synonym">Bipolaris maydis</name>
    <dbReference type="NCBI Taxonomy" id="701091"/>
    <lineage>
        <taxon>Eukaryota</taxon>
        <taxon>Fungi</taxon>
        <taxon>Dikarya</taxon>
        <taxon>Ascomycota</taxon>
        <taxon>Pezizomycotina</taxon>
        <taxon>Dothideomycetes</taxon>
        <taxon>Pleosporomycetidae</taxon>
        <taxon>Pleosporales</taxon>
        <taxon>Pleosporineae</taxon>
        <taxon>Pleosporaceae</taxon>
        <taxon>Bipolaris</taxon>
    </lineage>
</organism>
<name>M2UXF4_COCH5</name>
<evidence type="ECO:0000313" key="2">
    <source>
        <dbReference type="EMBL" id="EMD92472.1"/>
    </source>
</evidence>
<reference evidence="3" key="2">
    <citation type="journal article" date="2013" name="PLoS Genet.">
        <title>Comparative genome structure, secondary metabolite, and effector coding capacity across Cochliobolus pathogens.</title>
        <authorList>
            <person name="Condon B.J."/>
            <person name="Leng Y."/>
            <person name="Wu D."/>
            <person name="Bushley K.E."/>
            <person name="Ohm R.A."/>
            <person name="Otillar R."/>
            <person name="Martin J."/>
            <person name="Schackwitz W."/>
            <person name="Grimwood J."/>
            <person name="MohdZainudin N."/>
            <person name="Xue C."/>
            <person name="Wang R."/>
            <person name="Manning V.A."/>
            <person name="Dhillon B."/>
            <person name="Tu Z.J."/>
            <person name="Steffenson B.J."/>
            <person name="Salamov A."/>
            <person name="Sun H."/>
            <person name="Lowry S."/>
            <person name="LaButti K."/>
            <person name="Han J."/>
            <person name="Copeland A."/>
            <person name="Lindquist E."/>
            <person name="Barry K."/>
            <person name="Schmutz J."/>
            <person name="Baker S.E."/>
            <person name="Ciuffetti L.M."/>
            <person name="Grigoriev I.V."/>
            <person name="Zhong S."/>
            <person name="Turgeon B.G."/>
        </authorList>
    </citation>
    <scope>NUCLEOTIDE SEQUENCE [LARGE SCALE GENOMIC DNA]</scope>
    <source>
        <strain evidence="3">C5 / ATCC 48332 / race O</strain>
    </source>
</reference>
<feature type="compositionally biased region" description="Low complexity" evidence="1">
    <location>
        <begin position="53"/>
        <end position="66"/>
    </location>
</feature>
<feature type="compositionally biased region" description="Polar residues" evidence="1">
    <location>
        <begin position="10"/>
        <end position="24"/>
    </location>
</feature>
<accession>M2UXF4</accession>
<protein>
    <recommendedName>
        <fullName evidence="4">Aflatoxin regulatory protein domain-containing protein</fullName>
    </recommendedName>
</protein>
<dbReference type="Proteomes" id="UP000016936">
    <property type="component" value="Unassembled WGS sequence"/>
</dbReference>
<evidence type="ECO:0000313" key="3">
    <source>
        <dbReference type="Proteomes" id="UP000016936"/>
    </source>
</evidence>
<dbReference type="OMA" id="MEHALRN"/>
<evidence type="ECO:0008006" key="4">
    <source>
        <dbReference type="Google" id="ProtNLM"/>
    </source>
</evidence>
<feature type="region of interest" description="Disordered" evidence="1">
    <location>
        <begin position="1"/>
        <end position="66"/>
    </location>
</feature>
<evidence type="ECO:0000256" key="1">
    <source>
        <dbReference type="SAM" id="MobiDB-lite"/>
    </source>
</evidence>
<gene>
    <name evidence="2" type="ORF">COCHEDRAFT_19176</name>
</gene>
<keyword evidence="3" id="KW-1185">Reference proteome</keyword>
<reference evidence="2 3" key="1">
    <citation type="journal article" date="2012" name="PLoS Pathog.">
        <title>Diverse lifestyles and strategies of plant pathogenesis encoded in the genomes of eighteen Dothideomycetes fungi.</title>
        <authorList>
            <person name="Ohm R.A."/>
            <person name="Feau N."/>
            <person name="Henrissat B."/>
            <person name="Schoch C.L."/>
            <person name="Horwitz B.A."/>
            <person name="Barry K.W."/>
            <person name="Condon B.J."/>
            <person name="Copeland A.C."/>
            <person name="Dhillon B."/>
            <person name="Glaser F."/>
            <person name="Hesse C.N."/>
            <person name="Kosti I."/>
            <person name="LaButti K."/>
            <person name="Lindquist E.A."/>
            <person name="Lucas S."/>
            <person name="Salamov A.A."/>
            <person name="Bradshaw R.E."/>
            <person name="Ciuffetti L."/>
            <person name="Hamelin R.C."/>
            <person name="Kema G.H.J."/>
            <person name="Lawrence C."/>
            <person name="Scott J.A."/>
            <person name="Spatafora J.W."/>
            <person name="Turgeon B.G."/>
            <person name="de Wit P.J.G.M."/>
            <person name="Zhong S."/>
            <person name="Goodwin S.B."/>
            <person name="Grigoriev I.V."/>
        </authorList>
    </citation>
    <scope>NUCLEOTIDE SEQUENCE [LARGE SCALE GENOMIC DNA]</scope>
    <source>
        <strain evidence="3">C5 / ATCC 48332 / race O</strain>
    </source>
</reference>